<accession>A0A1I8N3Y2</accession>
<feature type="region of interest" description="Disordered" evidence="1">
    <location>
        <begin position="96"/>
        <end position="116"/>
    </location>
</feature>
<evidence type="ECO:0000313" key="2">
    <source>
        <dbReference type="EnsemblMetazoa" id="MDOA011289-PB"/>
    </source>
</evidence>
<feature type="compositionally biased region" description="Low complexity" evidence="1">
    <location>
        <begin position="96"/>
        <end position="114"/>
    </location>
</feature>
<dbReference type="VEuPathDB" id="VectorBase:MDOMA2_018621"/>
<name>A0A1I8N3Y2_MUSDO</name>
<dbReference type="AlphaFoldDB" id="A0A1I8N3Y2"/>
<reference evidence="2" key="1">
    <citation type="submission" date="2020-05" db="UniProtKB">
        <authorList>
            <consortium name="EnsemblMetazoa"/>
        </authorList>
    </citation>
    <scope>IDENTIFICATION</scope>
    <source>
        <strain evidence="2">Aabys</strain>
    </source>
</reference>
<proteinExistence type="predicted"/>
<organism evidence="2">
    <name type="scientific">Musca domestica</name>
    <name type="common">House fly</name>
    <dbReference type="NCBI Taxonomy" id="7370"/>
    <lineage>
        <taxon>Eukaryota</taxon>
        <taxon>Metazoa</taxon>
        <taxon>Ecdysozoa</taxon>
        <taxon>Arthropoda</taxon>
        <taxon>Hexapoda</taxon>
        <taxon>Insecta</taxon>
        <taxon>Pterygota</taxon>
        <taxon>Neoptera</taxon>
        <taxon>Endopterygota</taxon>
        <taxon>Diptera</taxon>
        <taxon>Brachycera</taxon>
        <taxon>Muscomorpha</taxon>
        <taxon>Muscoidea</taxon>
        <taxon>Muscidae</taxon>
        <taxon>Musca</taxon>
    </lineage>
</organism>
<sequence length="215" mass="23038">MSKSQINGGLPTTFRRSKSGIDSNLPKIGGSSSNIKTANHSNNSSINTTSTATTTKTTTTPLTSSAGVSSVVGVTPALECPPPATAKDQLSVNRLSAGGNASSAPGPGGTSSSPDVEAMREWCRGMMTAMIVQHPHHHCYALGKTIRTRLEEKEENDDDTAMLNNSSFQSRLERYHHDDDDDHHHHRVEYIITPRLRSLSPSRMQASQSATSDPA</sequence>
<feature type="compositionally biased region" description="Low complexity" evidence="1">
    <location>
        <begin position="37"/>
        <end position="67"/>
    </location>
</feature>
<protein>
    <submittedName>
        <fullName evidence="2">Uncharacterized protein</fullName>
    </submittedName>
</protein>
<feature type="region of interest" description="Disordered" evidence="1">
    <location>
        <begin position="1"/>
        <end position="67"/>
    </location>
</feature>
<feature type="region of interest" description="Disordered" evidence="1">
    <location>
        <begin position="192"/>
        <end position="215"/>
    </location>
</feature>
<feature type="compositionally biased region" description="Polar residues" evidence="1">
    <location>
        <begin position="199"/>
        <end position="215"/>
    </location>
</feature>
<dbReference type="VEuPathDB" id="VectorBase:MDOA011289"/>
<dbReference type="EnsemblMetazoa" id="MDOA011289-RB">
    <property type="protein sequence ID" value="MDOA011289-PB"/>
    <property type="gene ID" value="MDOA011289"/>
</dbReference>
<evidence type="ECO:0000256" key="1">
    <source>
        <dbReference type="SAM" id="MobiDB-lite"/>
    </source>
</evidence>